<dbReference type="EMBL" id="JAHLQF010000001">
    <property type="protein sequence ID" value="MBU5482875.1"/>
    <property type="molecule type" value="Genomic_DNA"/>
</dbReference>
<feature type="transmembrane region" description="Helical" evidence="2">
    <location>
        <begin position="209"/>
        <end position="242"/>
    </location>
</feature>
<evidence type="ECO:0000256" key="2">
    <source>
        <dbReference type="SAM" id="Phobius"/>
    </source>
</evidence>
<keyword evidence="4" id="KW-1185">Reference proteome</keyword>
<dbReference type="RefSeq" id="WP_216437289.1">
    <property type="nucleotide sequence ID" value="NZ_JAHLQF010000001.1"/>
</dbReference>
<feature type="transmembrane region" description="Helical" evidence="2">
    <location>
        <begin position="319"/>
        <end position="339"/>
    </location>
</feature>
<accession>A0ABS6EEH6</accession>
<reference evidence="3 4" key="1">
    <citation type="submission" date="2021-06" db="EMBL/GenBank/DDBJ databases">
        <authorList>
            <person name="Sun Q."/>
            <person name="Li D."/>
        </authorList>
    </citation>
    <scope>NUCLEOTIDE SEQUENCE [LARGE SCALE GENOMIC DNA]</scope>
    <source>
        <strain evidence="3 4">MSJ-11</strain>
    </source>
</reference>
<feature type="transmembrane region" description="Helical" evidence="2">
    <location>
        <begin position="373"/>
        <end position="393"/>
    </location>
</feature>
<keyword evidence="2" id="KW-1133">Transmembrane helix</keyword>
<dbReference type="PANTHER" id="PTHR37305:SF1">
    <property type="entry name" value="MEMBRANE PROTEIN"/>
    <property type="match status" value="1"/>
</dbReference>
<comment type="caution">
    <text evidence="3">The sequence shown here is derived from an EMBL/GenBank/DDBJ whole genome shotgun (WGS) entry which is preliminary data.</text>
</comment>
<sequence>MFTLIYNEIRKLVKRPKTIIVYIAFIALIAVVSVAGYKSEQRRIKSNTPEAQLEMYTNYRESLLDQKNNAPEDEKASIDSNIKEIEKEIMELESLIKSGKKERDWKAELRTNIEAIEKELANSDNKSTDKHNQQLELNKLKYLYDNNINPQEEYAFNGFNFLKTLVNDILGSLLLVIGVILFVADIVSGECTPPTLKFLLIQPVSRGKVLLSKFIAVTISAIFLIISSELIFFVIIGLLLGFGNPSLPVITGTLYKFDYSKLDMFGNPAFVELANSSKMVPVWQYTLNMLLMQTLFIVACVAFAFLVSSILKSSMASMTLGIISVIMATILSQVIPAVIKRSHYLFISYGNISNLFDGNLAQRLQNPSITTTYGITVLLVWTIVCYLISHFVFTKRDILI</sequence>
<feature type="transmembrane region" description="Helical" evidence="2">
    <location>
        <begin position="169"/>
        <end position="188"/>
    </location>
</feature>
<feature type="coiled-coil region" evidence="1">
    <location>
        <begin position="75"/>
        <end position="126"/>
    </location>
</feature>
<dbReference type="Pfam" id="PF12679">
    <property type="entry name" value="ABC2_membrane_2"/>
    <property type="match status" value="1"/>
</dbReference>
<keyword evidence="2" id="KW-0472">Membrane</keyword>
<proteinExistence type="predicted"/>
<evidence type="ECO:0000256" key="1">
    <source>
        <dbReference type="SAM" id="Coils"/>
    </source>
</evidence>
<feature type="transmembrane region" description="Helical" evidence="2">
    <location>
        <begin position="285"/>
        <end position="307"/>
    </location>
</feature>
<dbReference type="Proteomes" id="UP000726170">
    <property type="component" value="Unassembled WGS sequence"/>
</dbReference>
<protein>
    <submittedName>
        <fullName evidence="3">ABC transporter permease subunit</fullName>
    </submittedName>
</protein>
<keyword evidence="1" id="KW-0175">Coiled coil</keyword>
<gene>
    <name evidence="3" type="ORF">KQI86_00970</name>
</gene>
<evidence type="ECO:0000313" key="4">
    <source>
        <dbReference type="Proteomes" id="UP000726170"/>
    </source>
</evidence>
<name>A0ABS6EEH6_9CLOT</name>
<keyword evidence="2" id="KW-0812">Transmembrane</keyword>
<evidence type="ECO:0000313" key="3">
    <source>
        <dbReference type="EMBL" id="MBU5482875.1"/>
    </source>
</evidence>
<dbReference type="PANTHER" id="PTHR37305">
    <property type="entry name" value="INTEGRAL MEMBRANE PROTEIN-RELATED"/>
    <property type="match status" value="1"/>
</dbReference>
<organism evidence="3 4">
    <name type="scientific">Clostridium mobile</name>
    <dbReference type="NCBI Taxonomy" id="2841512"/>
    <lineage>
        <taxon>Bacteria</taxon>
        <taxon>Bacillati</taxon>
        <taxon>Bacillota</taxon>
        <taxon>Clostridia</taxon>
        <taxon>Eubacteriales</taxon>
        <taxon>Clostridiaceae</taxon>
        <taxon>Clostridium</taxon>
    </lineage>
</organism>
<feature type="transmembrane region" description="Helical" evidence="2">
    <location>
        <begin position="19"/>
        <end position="37"/>
    </location>
</feature>